<dbReference type="EMBL" id="JAUSXK010000001">
    <property type="protein sequence ID" value="MDQ0644075.1"/>
    <property type="molecule type" value="Genomic_DNA"/>
</dbReference>
<dbReference type="RefSeq" id="WP_307361410.1">
    <property type="nucleotide sequence ID" value="NZ_JAUSXK010000001.1"/>
</dbReference>
<gene>
    <name evidence="2" type="ORF">QFZ46_002235</name>
</gene>
<reference evidence="2 3" key="1">
    <citation type="submission" date="2023-07" db="EMBL/GenBank/DDBJ databases">
        <title>Comparative genomics of wheat-associated soil bacteria to identify genetic determinants of phenazine resistance.</title>
        <authorList>
            <person name="Mouncey N."/>
        </authorList>
    </citation>
    <scope>NUCLEOTIDE SEQUENCE [LARGE SCALE GENOMIC DNA]</scope>
    <source>
        <strain evidence="2 3">W2I7</strain>
    </source>
</reference>
<protein>
    <recommendedName>
        <fullName evidence="1">DUF6630 domain-containing protein</fullName>
    </recommendedName>
</protein>
<keyword evidence="3" id="KW-1185">Reference proteome</keyword>
<comment type="caution">
    <text evidence="2">The sequence shown here is derived from an EMBL/GenBank/DDBJ whole genome shotgun (WGS) entry which is preliminary data.</text>
</comment>
<accession>A0ABU0P9R6</accession>
<dbReference type="InterPro" id="IPR046582">
    <property type="entry name" value="DUF6630"/>
</dbReference>
<sequence>MSDDWTRLCALLDDDAELAASVRTAVENPAEYYAAHADDLRDRGIESAADIDPWLVIIDGLDEAGALAYLDWKDGGAQLADALAGLPRIFATGIDLDAIGDIEAELPTAVAVANGMLDEHGLTLVYLEEDSDAYPLVAVEADDAEQIVALASSLGHVARTHP</sequence>
<dbReference type="Proteomes" id="UP001239085">
    <property type="component" value="Unassembled WGS sequence"/>
</dbReference>
<proteinExistence type="predicted"/>
<evidence type="ECO:0000313" key="3">
    <source>
        <dbReference type="Proteomes" id="UP001239085"/>
    </source>
</evidence>
<name>A0ABU0P9R6_9MICO</name>
<organism evidence="2 3">
    <name type="scientific">Microbacterium murale</name>
    <dbReference type="NCBI Taxonomy" id="1081040"/>
    <lineage>
        <taxon>Bacteria</taxon>
        <taxon>Bacillati</taxon>
        <taxon>Actinomycetota</taxon>
        <taxon>Actinomycetes</taxon>
        <taxon>Micrococcales</taxon>
        <taxon>Microbacteriaceae</taxon>
        <taxon>Microbacterium</taxon>
    </lineage>
</organism>
<dbReference type="Pfam" id="PF20335">
    <property type="entry name" value="DUF6630"/>
    <property type="match status" value="1"/>
</dbReference>
<feature type="domain" description="DUF6630" evidence="1">
    <location>
        <begin position="5"/>
        <end position="159"/>
    </location>
</feature>
<evidence type="ECO:0000259" key="1">
    <source>
        <dbReference type="Pfam" id="PF20335"/>
    </source>
</evidence>
<evidence type="ECO:0000313" key="2">
    <source>
        <dbReference type="EMBL" id="MDQ0644075.1"/>
    </source>
</evidence>